<gene>
    <name evidence="1" type="ORF">SAMN02745751_00891</name>
</gene>
<name>A0A1M6DFS0_9FIRM</name>
<organism evidence="1 2">
    <name type="scientific">Dethiosulfatibacter aminovorans DSM 17477</name>
    <dbReference type="NCBI Taxonomy" id="1121476"/>
    <lineage>
        <taxon>Bacteria</taxon>
        <taxon>Bacillati</taxon>
        <taxon>Bacillota</taxon>
        <taxon>Tissierellia</taxon>
        <taxon>Dethiosulfatibacter</taxon>
    </lineage>
</organism>
<protein>
    <submittedName>
        <fullName evidence="1">Uncharacterized protein</fullName>
    </submittedName>
</protein>
<reference evidence="1 2" key="1">
    <citation type="submission" date="2016-11" db="EMBL/GenBank/DDBJ databases">
        <authorList>
            <person name="Jaros S."/>
            <person name="Januszkiewicz K."/>
            <person name="Wedrychowicz H."/>
        </authorList>
    </citation>
    <scope>NUCLEOTIDE SEQUENCE [LARGE SCALE GENOMIC DNA]</scope>
    <source>
        <strain evidence="1 2">DSM 17477</strain>
    </source>
</reference>
<dbReference type="Proteomes" id="UP000184052">
    <property type="component" value="Unassembled WGS sequence"/>
</dbReference>
<dbReference type="RefSeq" id="WP_073047772.1">
    <property type="nucleotide sequence ID" value="NZ_FQZL01000006.1"/>
</dbReference>
<proteinExistence type="predicted"/>
<evidence type="ECO:0000313" key="2">
    <source>
        <dbReference type="Proteomes" id="UP000184052"/>
    </source>
</evidence>
<dbReference type="AlphaFoldDB" id="A0A1M6DFS0"/>
<sequence length="418" mass="49344">MNKLNFFSPCKSRIDNNEDELIRAFFITLKYVPSMQSVFFSLINEKTSKYIPDRLFPEDTCIEDFFYQVRPTDKLFDSHFEDKTVAHIVIVDDQSPKKDFVTNSLDKQFNGIIFTKNNYGLIIENNPGEERIWLEKVKSVIPENRTMDVISNTIHLSWKSIVYKINDLVSSNMLEGLERVLVQDFLEFIESEYRFINPYTTFHSCENNIDQLNKRCVYALSKYKNSSEIQYQDDMRPFIYSGKKTVEKLYLDVNDLYSNWAVNLWMYAGNSLSTAYTTYENLDLNGLFELRNKGYEISKNIIIQHENETLLIFKGDLFLEEYLRFWKNEYKIIEEHKITDLIEIIDTLKNRHILLPEENAKIKELVSNNNYEKLSISPGFLVKYTWNSKTAKVLDKINQFNEDFESKVSDVFEVIGNV</sequence>
<dbReference type="EMBL" id="FQZL01000006">
    <property type="protein sequence ID" value="SHI71838.1"/>
    <property type="molecule type" value="Genomic_DNA"/>
</dbReference>
<evidence type="ECO:0000313" key="1">
    <source>
        <dbReference type="EMBL" id="SHI71838.1"/>
    </source>
</evidence>
<dbReference type="OrthoDB" id="1491677at2"/>
<keyword evidence="2" id="KW-1185">Reference proteome</keyword>
<accession>A0A1M6DFS0</accession>